<gene>
    <name evidence="1" type="ORF">NG653_05845</name>
</gene>
<dbReference type="RefSeq" id="WP_252740745.1">
    <property type="nucleotide sequence ID" value="NZ_JAMXIB010000003.1"/>
</dbReference>
<accession>A0ABT1AWD6</accession>
<reference evidence="1 2" key="1">
    <citation type="submission" date="2022-06" db="EMBL/GenBank/DDBJ databases">
        <authorList>
            <person name="Xuan X."/>
        </authorList>
    </citation>
    <scope>NUCLEOTIDE SEQUENCE [LARGE SCALE GENOMIC DNA]</scope>
    <source>
        <strain evidence="1 2">2V75</strain>
    </source>
</reference>
<evidence type="ECO:0008006" key="3">
    <source>
        <dbReference type="Google" id="ProtNLM"/>
    </source>
</evidence>
<comment type="caution">
    <text evidence="1">The sequence shown here is derived from an EMBL/GenBank/DDBJ whole genome shotgun (WGS) entry which is preliminary data.</text>
</comment>
<dbReference type="EMBL" id="JAMXIB010000003">
    <property type="protein sequence ID" value="MCO5724368.1"/>
    <property type="molecule type" value="Genomic_DNA"/>
</dbReference>
<sequence length="142" mass="16341">MVNKGGITVQGFEQSFLKTLEMETGTFHFYEQVVIGQVREGMQVTLDNTLPLLSHAWELYRDKKIVYISDRKNSYSLDPTMHMELLKLVPFLAGYAWVVYNDLTERVAHLEARFLGCPTAIYRSMDPALLWARGLLQQPEQA</sequence>
<keyword evidence="2" id="KW-1185">Reference proteome</keyword>
<protein>
    <recommendedName>
        <fullName evidence="3">STAS/SEC14 domain-containing protein</fullName>
    </recommendedName>
</protein>
<name>A0ABT1AWD6_9FLAO</name>
<organism evidence="1 2">
    <name type="scientific">Robiginitalea marina</name>
    <dbReference type="NCBI Taxonomy" id="2954105"/>
    <lineage>
        <taxon>Bacteria</taxon>
        <taxon>Pseudomonadati</taxon>
        <taxon>Bacteroidota</taxon>
        <taxon>Flavobacteriia</taxon>
        <taxon>Flavobacteriales</taxon>
        <taxon>Flavobacteriaceae</taxon>
        <taxon>Robiginitalea</taxon>
    </lineage>
</organism>
<evidence type="ECO:0000313" key="1">
    <source>
        <dbReference type="EMBL" id="MCO5724368.1"/>
    </source>
</evidence>
<dbReference type="Proteomes" id="UP001206312">
    <property type="component" value="Unassembled WGS sequence"/>
</dbReference>
<proteinExistence type="predicted"/>
<evidence type="ECO:0000313" key="2">
    <source>
        <dbReference type="Proteomes" id="UP001206312"/>
    </source>
</evidence>